<dbReference type="RefSeq" id="WP_169590603.1">
    <property type="nucleotide sequence ID" value="NZ_VCQU01000008.1"/>
</dbReference>
<proteinExistence type="inferred from homology"/>
<evidence type="ECO:0000313" key="7">
    <source>
        <dbReference type="Proteomes" id="UP000535543"/>
    </source>
</evidence>
<dbReference type="EMBL" id="VCQU01000008">
    <property type="protein sequence ID" value="NMN97589.1"/>
    <property type="molecule type" value="Genomic_DNA"/>
</dbReference>
<dbReference type="Proteomes" id="UP000535543">
    <property type="component" value="Unassembled WGS sequence"/>
</dbReference>
<gene>
    <name evidence="6" type="ORF">FGL95_21360</name>
</gene>
<feature type="domain" description="Rad50/SbcC-type AAA" evidence="5">
    <location>
        <begin position="5"/>
        <end position="182"/>
    </location>
</feature>
<dbReference type="Pfam" id="PF13558">
    <property type="entry name" value="SbcC_Walker_B"/>
    <property type="match status" value="1"/>
</dbReference>
<dbReference type="GO" id="GO:0016887">
    <property type="term" value="F:ATP hydrolysis activity"/>
    <property type="evidence" value="ECO:0007669"/>
    <property type="project" value="InterPro"/>
</dbReference>
<evidence type="ECO:0000256" key="3">
    <source>
        <dbReference type="ARBA" id="ARBA00013368"/>
    </source>
</evidence>
<dbReference type="InterPro" id="IPR027417">
    <property type="entry name" value="P-loop_NTPase"/>
</dbReference>
<comment type="similarity">
    <text evidence="1">Belongs to the SMC family. SbcC subfamily.</text>
</comment>
<dbReference type="PANTHER" id="PTHR32114:SF2">
    <property type="entry name" value="ABC TRANSPORTER ABCH.3"/>
    <property type="match status" value="1"/>
</dbReference>
<evidence type="ECO:0000256" key="4">
    <source>
        <dbReference type="SAM" id="Coils"/>
    </source>
</evidence>
<keyword evidence="4" id="KW-0175">Coiled coil</keyword>
<evidence type="ECO:0000256" key="2">
    <source>
        <dbReference type="ARBA" id="ARBA00011322"/>
    </source>
</evidence>
<organism evidence="6 7">
    <name type="scientific">Antrihabitans stalactiti</name>
    <dbReference type="NCBI Taxonomy" id="2584121"/>
    <lineage>
        <taxon>Bacteria</taxon>
        <taxon>Bacillati</taxon>
        <taxon>Actinomycetota</taxon>
        <taxon>Actinomycetes</taxon>
        <taxon>Mycobacteriales</taxon>
        <taxon>Nocardiaceae</taxon>
        <taxon>Antrihabitans</taxon>
    </lineage>
</organism>
<accession>A0A848KH30</accession>
<keyword evidence="7" id="KW-1185">Reference proteome</keyword>
<comment type="caution">
    <text evidence="6">The sequence shown here is derived from an EMBL/GenBank/DDBJ whole genome shotgun (WGS) entry which is preliminary data.</text>
</comment>
<sequence length="982" mass="105336">MRLHRLEMTAFGPFAETTSVDFDALSSDGLFLLHGHTGAGKTTVLDAIAFALYGTVPGARQECKRLHSDHAPAATPPKVVLEATVGGRRLRIVRSPEFSRPKLRGDGVRTENAKATLTWLDGRGQNLTRIVEIGDEVNRLLGMSADQFFQVVLLPQGEFARFLCAANEDRERLLERLFDTARFGTAEQWLANRRRESSAQLDSRTQAIDRLVAQVCTAADADGPADDPIEWAQDLLENARDAKLDADAHLEQLHAAADEAVRRLDDARHVAELQRRIRAAQCQLEEYRSGADRRAVLSNELAQSRRAAGVGALVEDHAAAKRQARQSDAAMIRARDHLTHCNGGVVVERADLESAVRAWTEELGRLDLVVADVKTVASLESTVQRLVAEQKAATAQSQQLAAEHDAIPAEIDAAERELVRCTDEASEIPVLTDRKDRAADAVAAAAELLTLRAALGKANAQFESSRARHNDAKERVLELRELRLSGMAAELAGALRDGSACQVCGSVEHPAPALPAATTVTESDELAAADAEVAAAAQRDRAVAAVHAVERAMAGLTGRGGDRESDVLASELAAATRLLAAAQSARRRANALTTAIADLRHRAERVGTALRDIEIALSAGEERIAAARVRIDELRDGIVAAIGSDECVEDRRDRLEALATAGARLRDAYGTASTAAALATATERKLERLSRESGFDSVEAATAAVRTAAEQRRLEAELTTANERRAHAEAVLAEPEIAAVAGAEPPDVEALEAAHSHIRATLDHAIAEQAQCTRRATKLAELVAQLWAAHDHLAPMQAAHDELEKVADLVAGRGQNSRRMSLRSYVLAARLEEVAVAASARLRRMSGGRFEFVHTDARGPRGKRGGLGLEIRDDYTGSVRPAKTLSGGETFTASLALALGLADVVAAESGGLVLDTMFIDEGFGSLDDDALDSVMGVLDELRAGGRVVGIVSHVDELRQRIPNRLHVIRGRAGSRLEVRVAG</sequence>
<dbReference type="AlphaFoldDB" id="A0A848KH30"/>
<reference evidence="6 7" key="2">
    <citation type="submission" date="2020-06" db="EMBL/GenBank/DDBJ databases">
        <title>Antribacter stalactiti gen. nov., sp. nov., a new member of the family Nacardiaceae isolated from a cave.</title>
        <authorList>
            <person name="Kim I.S."/>
        </authorList>
    </citation>
    <scope>NUCLEOTIDE SEQUENCE [LARGE SCALE GENOMIC DNA]</scope>
    <source>
        <strain evidence="6 7">YC2-7</strain>
    </source>
</reference>
<dbReference type="Pfam" id="PF13476">
    <property type="entry name" value="AAA_23"/>
    <property type="match status" value="1"/>
</dbReference>
<evidence type="ECO:0000256" key="1">
    <source>
        <dbReference type="ARBA" id="ARBA00006930"/>
    </source>
</evidence>
<protein>
    <recommendedName>
        <fullName evidence="3">Nuclease SbcCD subunit C</fullName>
    </recommendedName>
</protein>
<evidence type="ECO:0000313" key="6">
    <source>
        <dbReference type="EMBL" id="NMN97589.1"/>
    </source>
</evidence>
<reference evidence="6 7" key="1">
    <citation type="submission" date="2019-05" db="EMBL/GenBank/DDBJ databases">
        <authorList>
            <person name="Lee S.D."/>
        </authorList>
    </citation>
    <scope>NUCLEOTIDE SEQUENCE [LARGE SCALE GENOMIC DNA]</scope>
    <source>
        <strain evidence="6 7">YC2-7</strain>
    </source>
</reference>
<dbReference type="PANTHER" id="PTHR32114">
    <property type="entry name" value="ABC TRANSPORTER ABCH.3"/>
    <property type="match status" value="1"/>
</dbReference>
<name>A0A848KH30_9NOCA</name>
<dbReference type="InterPro" id="IPR038729">
    <property type="entry name" value="Rad50/SbcC_AAA"/>
</dbReference>
<dbReference type="SUPFAM" id="SSF52540">
    <property type="entry name" value="P-loop containing nucleoside triphosphate hydrolases"/>
    <property type="match status" value="1"/>
</dbReference>
<dbReference type="Gene3D" id="3.40.50.300">
    <property type="entry name" value="P-loop containing nucleotide triphosphate hydrolases"/>
    <property type="match status" value="2"/>
</dbReference>
<evidence type="ECO:0000259" key="5">
    <source>
        <dbReference type="Pfam" id="PF13476"/>
    </source>
</evidence>
<dbReference type="GO" id="GO:0006302">
    <property type="term" value="P:double-strand break repair"/>
    <property type="evidence" value="ECO:0007669"/>
    <property type="project" value="InterPro"/>
</dbReference>
<feature type="coiled-coil region" evidence="4">
    <location>
        <begin position="232"/>
        <end position="290"/>
    </location>
</feature>
<comment type="subunit">
    <text evidence="2">Heterodimer of SbcC and SbcD.</text>
</comment>